<dbReference type="InterPro" id="IPR032675">
    <property type="entry name" value="LRR_dom_sf"/>
</dbReference>
<dbReference type="Pfam" id="PF12937">
    <property type="entry name" value="F-box-like"/>
    <property type="match status" value="1"/>
</dbReference>
<sequence length="711" mass="83400">MDIHATQDVTQYVAQEDTQQPQMSAKDSLDRFGDDLCEDILSYLTLKDRFRCECVSKQWQRLVYTTVRNITITRELMARNKPQSDGYFYDKTMSALMKKCPNIVSIDCRQLYNDRHGRRILETIAELRDNCRHLQGIDGYFLRFDNDFVVYLFRTFGRMITELVLNGYQSRREVLRLCPNIWSLNVDDLSHVFTESGAELLAKNLKHFQFSFDIDFDISMFDIFLAYNQSLISVSQRLREIGRKCSKLKSFKLEMSSQTPQLNVYVLRAIPLMRRLKRLDLKLQIIDNTMTTDWHAFDCVSDWPKGLTHLCLDLWHIHFKLFRQLETNLRKLQSLGITTGNTRIHPEDTLDRISGLPKLQDLVIRSPVRLQLDDEVVMRFAMYSSPKLRSVTICETNDFDGYKNIWFGPMVTELCLRFQEYEREVIRLCPQLCRLKVNHLSHAFTKSVDKQLLAKNLRHIEFDLSTDFDISMFDTFVAHNQSLMSLSVRCIPKGIVNQFLTRITHLPQLHDLSLAIYGCLDNEYPIGDNLREIGIKCPKLKRFRLEMCSQTQQLNVDVLNAIPVMRRLKRLDLKLDIHKIDWFVITDWHAFESVSDWPKGLTHLSLDLWLIDNKLFQQIGTNLQKLQIIRISDPKSVVNYGSLDRISRLPKLQELVIRDTRGKQLDDKDMEMFARNSSPKLRSITISTGLKFYCGNVFMQFSDKLIHELRQ</sequence>
<dbReference type="PANTHER" id="PTHR38926:SF5">
    <property type="entry name" value="F-BOX AND LEUCINE-RICH REPEAT PROTEIN 6"/>
    <property type="match status" value="1"/>
</dbReference>
<feature type="domain" description="F-box" evidence="1">
    <location>
        <begin position="34"/>
        <end position="65"/>
    </location>
</feature>
<dbReference type="EMBL" id="CAJPVJ010002528">
    <property type="protein sequence ID" value="CAG2166405.1"/>
    <property type="molecule type" value="Genomic_DNA"/>
</dbReference>
<dbReference type="EMBL" id="OC917353">
    <property type="protein sequence ID" value="CAD7646822.1"/>
    <property type="molecule type" value="Genomic_DNA"/>
</dbReference>
<dbReference type="PANTHER" id="PTHR38926">
    <property type="entry name" value="F-BOX DOMAIN CONTAINING PROTEIN, EXPRESSED"/>
    <property type="match status" value="1"/>
</dbReference>
<dbReference type="SUPFAM" id="SSF52047">
    <property type="entry name" value="RNI-like"/>
    <property type="match status" value="1"/>
</dbReference>
<evidence type="ECO:0000259" key="1">
    <source>
        <dbReference type="Pfam" id="PF12937"/>
    </source>
</evidence>
<dbReference type="SUPFAM" id="SSF81383">
    <property type="entry name" value="F-box domain"/>
    <property type="match status" value="1"/>
</dbReference>
<name>A0A7R9QIB0_9ACAR</name>
<dbReference type="CDD" id="cd09917">
    <property type="entry name" value="F-box_SF"/>
    <property type="match status" value="1"/>
</dbReference>
<dbReference type="InterPro" id="IPR001810">
    <property type="entry name" value="F-box_dom"/>
</dbReference>
<evidence type="ECO:0000313" key="2">
    <source>
        <dbReference type="EMBL" id="CAD7646822.1"/>
    </source>
</evidence>
<accession>A0A7R9QIB0</accession>
<evidence type="ECO:0000313" key="3">
    <source>
        <dbReference type="Proteomes" id="UP000728032"/>
    </source>
</evidence>
<dbReference type="AlphaFoldDB" id="A0A7R9QIB0"/>
<organism evidence="2">
    <name type="scientific">Oppiella nova</name>
    <dbReference type="NCBI Taxonomy" id="334625"/>
    <lineage>
        <taxon>Eukaryota</taxon>
        <taxon>Metazoa</taxon>
        <taxon>Ecdysozoa</taxon>
        <taxon>Arthropoda</taxon>
        <taxon>Chelicerata</taxon>
        <taxon>Arachnida</taxon>
        <taxon>Acari</taxon>
        <taxon>Acariformes</taxon>
        <taxon>Sarcoptiformes</taxon>
        <taxon>Oribatida</taxon>
        <taxon>Brachypylina</taxon>
        <taxon>Oppioidea</taxon>
        <taxon>Oppiidae</taxon>
        <taxon>Oppiella</taxon>
    </lineage>
</organism>
<dbReference type="InterPro" id="IPR036047">
    <property type="entry name" value="F-box-like_dom_sf"/>
</dbReference>
<dbReference type="Proteomes" id="UP000728032">
    <property type="component" value="Unassembled WGS sequence"/>
</dbReference>
<proteinExistence type="predicted"/>
<gene>
    <name evidence="2" type="ORF">ONB1V03_LOCUS5929</name>
</gene>
<dbReference type="Gene3D" id="3.80.10.10">
    <property type="entry name" value="Ribonuclease Inhibitor"/>
    <property type="match status" value="3"/>
</dbReference>
<reference evidence="2" key="1">
    <citation type="submission" date="2020-11" db="EMBL/GenBank/DDBJ databases">
        <authorList>
            <person name="Tran Van P."/>
        </authorList>
    </citation>
    <scope>NUCLEOTIDE SEQUENCE</scope>
</reference>
<dbReference type="Gene3D" id="1.20.1280.50">
    <property type="match status" value="1"/>
</dbReference>
<dbReference type="OrthoDB" id="6532759at2759"/>
<protein>
    <recommendedName>
        <fullName evidence="1">F-box domain-containing protein</fullName>
    </recommendedName>
</protein>
<keyword evidence="3" id="KW-1185">Reference proteome</keyword>